<evidence type="ECO:0000256" key="1">
    <source>
        <dbReference type="PROSITE-ProRule" id="PRU00277"/>
    </source>
</evidence>
<proteinExistence type="predicted"/>
<gene>
    <name evidence="3" type="ORF">D8674_030649</name>
</gene>
<dbReference type="Pfam" id="PF00254">
    <property type="entry name" value="FKBP_C"/>
    <property type="match status" value="1"/>
</dbReference>
<dbReference type="InterPro" id="IPR046357">
    <property type="entry name" value="PPIase_dom_sf"/>
</dbReference>
<sequence>MHPKTFQVSYEKVVTPPNYITCDSGLMLRDFVAGEGDCPEAGQQVMFHYVGYNESGRLIDSSYTQGAPARIRMGTNALVPG</sequence>
<organism evidence="3 4">
    <name type="scientific">Pyrus ussuriensis x Pyrus communis</name>
    <dbReference type="NCBI Taxonomy" id="2448454"/>
    <lineage>
        <taxon>Eukaryota</taxon>
        <taxon>Viridiplantae</taxon>
        <taxon>Streptophyta</taxon>
        <taxon>Embryophyta</taxon>
        <taxon>Tracheophyta</taxon>
        <taxon>Spermatophyta</taxon>
        <taxon>Magnoliopsida</taxon>
        <taxon>eudicotyledons</taxon>
        <taxon>Gunneridae</taxon>
        <taxon>Pentapetalae</taxon>
        <taxon>rosids</taxon>
        <taxon>fabids</taxon>
        <taxon>Rosales</taxon>
        <taxon>Rosaceae</taxon>
        <taxon>Amygdaloideae</taxon>
        <taxon>Maleae</taxon>
        <taxon>Pyrus</taxon>
    </lineage>
</organism>
<dbReference type="PANTHER" id="PTHR47414">
    <property type="entry name" value="PEPTIDYL-PROLYL CIS-TRANS ISOMERASE FKBP20-2, CHLOROPLASTIC"/>
    <property type="match status" value="1"/>
</dbReference>
<dbReference type="PANTHER" id="PTHR47414:SF1">
    <property type="entry name" value="PEPTIDYL-PROLYL CIS-TRANS ISOMERASE FKBP20-2, CHLOROPLASTIC"/>
    <property type="match status" value="1"/>
</dbReference>
<dbReference type="EMBL" id="SMOL01000781">
    <property type="protein sequence ID" value="KAB2595199.1"/>
    <property type="molecule type" value="Genomic_DNA"/>
</dbReference>
<reference evidence="3 4" key="3">
    <citation type="submission" date="2019-11" db="EMBL/GenBank/DDBJ databases">
        <title>A de novo genome assembly of a pear dwarfing rootstock.</title>
        <authorList>
            <person name="Wang F."/>
            <person name="Wang J."/>
            <person name="Li S."/>
            <person name="Zhang Y."/>
            <person name="Fang M."/>
            <person name="Ma L."/>
            <person name="Zhao Y."/>
            <person name="Jiang S."/>
        </authorList>
    </citation>
    <scope>NUCLEOTIDE SEQUENCE [LARGE SCALE GENOMIC DNA]</scope>
    <source>
        <strain evidence="3">S2</strain>
        <tissue evidence="3">Leaf</tissue>
    </source>
</reference>
<keyword evidence="1" id="KW-0697">Rotamase</keyword>
<feature type="domain" description="PPIase FKBP-type" evidence="2">
    <location>
        <begin position="42"/>
        <end position="81"/>
    </location>
</feature>
<dbReference type="AlphaFoldDB" id="A0A5N5EW62"/>
<dbReference type="InterPro" id="IPR044239">
    <property type="entry name" value="FKBP20-2-like"/>
</dbReference>
<dbReference type="Proteomes" id="UP000327157">
    <property type="component" value="Chromosome 7"/>
</dbReference>
<evidence type="ECO:0000313" key="3">
    <source>
        <dbReference type="EMBL" id="KAB2595199.1"/>
    </source>
</evidence>
<dbReference type="Gene3D" id="3.10.50.40">
    <property type="match status" value="1"/>
</dbReference>
<comment type="catalytic activity">
    <reaction evidence="1">
        <text>[protein]-peptidylproline (omega=180) = [protein]-peptidylproline (omega=0)</text>
        <dbReference type="Rhea" id="RHEA:16237"/>
        <dbReference type="Rhea" id="RHEA-COMP:10747"/>
        <dbReference type="Rhea" id="RHEA-COMP:10748"/>
        <dbReference type="ChEBI" id="CHEBI:83833"/>
        <dbReference type="ChEBI" id="CHEBI:83834"/>
        <dbReference type="EC" id="5.2.1.8"/>
    </reaction>
</comment>
<dbReference type="PROSITE" id="PS50059">
    <property type="entry name" value="FKBP_PPIASE"/>
    <property type="match status" value="1"/>
</dbReference>
<accession>A0A5N5EW62</accession>
<dbReference type="EC" id="5.2.1.8" evidence="1"/>
<dbReference type="SUPFAM" id="SSF54534">
    <property type="entry name" value="FKBP-like"/>
    <property type="match status" value="1"/>
</dbReference>
<reference evidence="4" key="2">
    <citation type="submission" date="2019-10" db="EMBL/GenBank/DDBJ databases">
        <title>A de novo genome assembly of a pear dwarfing rootstock.</title>
        <authorList>
            <person name="Wang F."/>
            <person name="Wang J."/>
            <person name="Li S."/>
            <person name="Zhang Y."/>
            <person name="Fang M."/>
            <person name="Ma L."/>
            <person name="Zhao Y."/>
            <person name="Jiang S."/>
        </authorList>
    </citation>
    <scope>NUCLEOTIDE SEQUENCE [LARGE SCALE GENOMIC DNA]</scope>
</reference>
<dbReference type="GO" id="GO:0003755">
    <property type="term" value="F:peptidyl-prolyl cis-trans isomerase activity"/>
    <property type="evidence" value="ECO:0007669"/>
    <property type="project" value="UniProtKB-KW"/>
</dbReference>
<name>A0A5N5EW62_9ROSA</name>
<protein>
    <recommendedName>
        <fullName evidence="1">peptidylprolyl isomerase</fullName>
        <ecNumber evidence="1">5.2.1.8</ecNumber>
    </recommendedName>
</protein>
<keyword evidence="1 3" id="KW-0413">Isomerase</keyword>
<evidence type="ECO:0000259" key="2">
    <source>
        <dbReference type="PROSITE" id="PS50059"/>
    </source>
</evidence>
<evidence type="ECO:0000313" key="4">
    <source>
        <dbReference type="Proteomes" id="UP000327157"/>
    </source>
</evidence>
<reference evidence="3 4" key="1">
    <citation type="submission" date="2019-09" db="EMBL/GenBank/DDBJ databases">
        <authorList>
            <person name="Ou C."/>
        </authorList>
    </citation>
    <scope>NUCLEOTIDE SEQUENCE [LARGE SCALE GENOMIC DNA]</scope>
    <source>
        <strain evidence="3">S2</strain>
        <tissue evidence="3">Leaf</tissue>
    </source>
</reference>
<keyword evidence="4" id="KW-1185">Reference proteome</keyword>
<comment type="caution">
    <text evidence="3">The sequence shown here is derived from an EMBL/GenBank/DDBJ whole genome shotgun (WGS) entry which is preliminary data.</text>
</comment>
<dbReference type="InterPro" id="IPR001179">
    <property type="entry name" value="PPIase_FKBP_dom"/>
</dbReference>
<dbReference type="OrthoDB" id="1902587at2759"/>